<dbReference type="AlphaFoldDB" id="A0A1G2EQD2"/>
<organism evidence="1 2">
    <name type="scientific">Candidatus Nealsonbacteria bacterium RIFOXYC1_FULL_40_7</name>
    <dbReference type="NCBI Taxonomy" id="1801678"/>
    <lineage>
        <taxon>Bacteria</taxon>
        <taxon>Candidatus Nealsoniibacteriota</taxon>
    </lineage>
</organism>
<accession>A0A1G2EQD2</accession>
<gene>
    <name evidence="1" type="ORF">A2427_00515</name>
</gene>
<name>A0A1G2EQD2_9BACT</name>
<protein>
    <submittedName>
        <fullName evidence="1">Uncharacterized protein</fullName>
    </submittedName>
</protein>
<reference evidence="1 2" key="1">
    <citation type="journal article" date="2016" name="Nat. Commun.">
        <title>Thousands of microbial genomes shed light on interconnected biogeochemical processes in an aquifer system.</title>
        <authorList>
            <person name="Anantharaman K."/>
            <person name="Brown C.T."/>
            <person name="Hug L.A."/>
            <person name="Sharon I."/>
            <person name="Castelle C.J."/>
            <person name="Probst A.J."/>
            <person name="Thomas B.C."/>
            <person name="Singh A."/>
            <person name="Wilkins M.J."/>
            <person name="Karaoz U."/>
            <person name="Brodie E.L."/>
            <person name="Williams K.H."/>
            <person name="Hubbard S.S."/>
            <person name="Banfield J.F."/>
        </authorList>
    </citation>
    <scope>NUCLEOTIDE SEQUENCE [LARGE SCALE GENOMIC DNA]</scope>
</reference>
<sequence>MKKNKFLVWVAVIVALLFWVSTGTSKAQKLCSGYINCCYYQTVCCDPAWQWNYPDCGGTGQCVSSDPANCQGCTPYSRCDTGDPVNVCVGWNGYRCGELQPPGPGPGCYVSNNLCSTPPPGCVYNCGNGVCCSTDGETVDNCPVDCDPGGGGGDPDTFTVSGFVGFDANDDGVWNDGDANKVEDTYQSDCGAYYNLSPAADLRIAWINNSVGGDSGEINYHTDCGPSYYQVYQNDGEYNFTLNNLPAGYNVYAIDHNVAAGCTLSGNTAVCGQLSDNNDYIINFIIQSDTPPPTPLPCPTGFNVSCAPSGTQVTISWNALVGAASYFLRLNRFPYTDWFNPDGGDLALESVDPSQTHNITAGSEYMYDVQGRKPGEPWPYSGLRCPFATFTCVEPSSCQISLSSNPTSINIGGTSSISLQITEEVNGTIDRVDYSSGAQVSLNPNSDISPPFPGTVATGESAGQNINITALATMVDEGATCNAFTTLTVASSPWWQVKDADVSTNGSLISLVPPSTTEGYYFNLRGTGGYPGIPAYGTTNLDGENVSEEGWLAQSGYNASKRYDYNYFHSAIPSDVTPKVIEANPMPNNYFAANYNNEGNVDSQEYHWYEYDGGSGESLTINSEGLANRKVILLVNSNVSLKGPINLTRGAGFFLLAAAGNIAVDPDVGGGGTPNLEGIFVSDGEFQTGTNMNQVPPVVDSQLRVRGTVASYGTIRLQRNLGSGNDTTPAEFFELAPDLILHFPNALGTRNMNWQEVAP</sequence>
<evidence type="ECO:0000313" key="2">
    <source>
        <dbReference type="Proteomes" id="UP000176326"/>
    </source>
</evidence>
<comment type="caution">
    <text evidence="1">The sequence shown here is derived from an EMBL/GenBank/DDBJ whole genome shotgun (WGS) entry which is preliminary data.</text>
</comment>
<dbReference type="EMBL" id="MHMN01000038">
    <property type="protein sequence ID" value="OGZ27969.1"/>
    <property type="molecule type" value="Genomic_DNA"/>
</dbReference>
<proteinExistence type="predicted"/>
<dbReference type="Proteomes" id="UP000176326">
    <property type="component" value="Unassembled WGS sequence"/>
</dbReference>
<evidence type="ECO:0000313" key="1">
    <source>
        <dbReference type="EMBL" id="OGZ27969.1"/>
    </source>
</evidence>